<dbReference type="OrthoDB" id="6105470at2759"/>
<accession>A0A8S3RWS6</accession>
<dbReference type="InterPro" id="IPR007110">
    <property type="entry name" value="Ig-like_dom"/>
</dbReference>
<gene>
    <name evidence="2" type="ORF">MEDL_27975</name>
</gene>
<organism evidence="2 3">
    <name type="scientific">Mytilus edulis</name>
    <name type="common">Blue mussel</name>
    <dbReference type="NCBI Taxonomy" id="6550"/>
    <lineage>
        <taxon>Eukaryota</taxon>
        <taxon>Metazoa</taxon>
        <taxon>Spiralia</taxon>
        <taxon>Lophotrochozoa</taxon>
        <taxon>Mollusca</taxon>
        <taxon>Bivalvia</taxon>
        <taxon>Autobranchia</taxon>
        <taxon>Pteriomorphia</taxon>
        <taxon>Mytilida</taxon>
        <taxon>Mytiloidea</taxon>
        <taxon>Mytilidae</taxon>
        <taxon>Mytilinae</taxon>
        <taxon>Mytilus</taxon>
    </lineage>
</organism>
<dbReference type="EMBL" id="CAJPWZ010001399">
    <property type="protein sequence ID" value="CAG2214090.1"/>
    <property type="molecule type" value="Genomic_DNA"/>
</dbReference>
<evidence type="ECO:0000259" key="1">
    <source>
        <dbReference type="PROSITE" id="PS50835"/>
    </source>
</evidence>
<protein>
    <recommendedName>
        <fullName evidence="1">Ig-like domain-containing protein</fullName>
    </recommendedName>
</protein>
<reference evidence="2" key="1">
    <citation type="submission" date="2021-03" db="EMBL/GenBank/DDBJ databases">
        <authorList>
            <person name="Bekaert M."/>
        </authorList>
    </citation>
    <scope>NUCLEOTIDE SEQUENCE</scope>
</reference>
<name>A0A8S3RWS6_MYTED</name>
<dbReference type="PROSITE" id="PS50835">
    <property type="entry name" value="IG_LIKE"/>
    <property type="match status" value="1"/>
</dbReference>
<dbReference type="AlphaFoldDB" id="A0A8S3RWS6"/>
<comment type="caution">
    <text evidence="2">The sequence shown here is derived from an EMBL/GenBank/DDBJ whole genome shotgun (WGS) entry which is preliminary data.</text>
</comment>
<evidence type="ECO:0000313" key="2">
    <source>
        <dbReference type="EMBL" id="CAG2214090.1"/>
    </source>
</evidence>
<feature type="domain" description="Ig-like" evidence="1">
    <location>
        <begin position="111"/>
        <end position="205"/>
    </location>
</feature>
<dbReference type="Proteomes" id="UP000683360">
    <property type="component" value="Unassembled WGS sequence"/>
</dbReference>
<proteinExistence type="predicted"/>
<sequence length="330" mass="37631">MTVKRTVNVPCNLTDQRTETKFSDFTCFSFTDLRFLNQNDPKTIVGQAGKVLDINCTSVTRKFITTLNLEVNGSVKAIGDNHSVNYSFTPYRTDHLTKYICVDSKQSWIMIEVTLFIRYSPVIEGRLTNETITCDRNGVPAMYSVNRLDHESEDGKLVRSVNLNNETFTLNTEQFPYQKNGRYTCAVSNGIPDSNGNVLQTWSTNVKFEGLPVFAPENRNVKIGEVGQSITLSFYLYSYPKVEQIFVEKIGLNSIKSNKIQQYTLSKSTLRYTEFNNNNNAGIEGYKILIESGILDAADFQTYRITAKNQLGNTDYYFEIIDNGRYEDYK</sequence>
<keyword evidence="3" id="KW-1185">Reference proteome</keyword>
<evidence type="ECO:0000313" key="3">
    <source>
        <dbReference type="Proteomes" id="UP000683360"/>
    </source>
</evidence>